<dbReference type="EMBL" id="VSSQ01000089">
    <property type="protein sequence ID" value="MPL75493.1"/>
    <property type="molecule type" value="Genomic_DNA"/>
</dbReference>
<proteinExistence type="predicted"/>
<feature type="region of interest" description="Disordered" evidence="1">
    <location>
        <begin position="1"/>
        <end position="30"/>
    </location>
</feature>
<protein>
    <submittedName>
        <fullName evidence="2">Uncharacterized protein</fullName>
    </submittedName>
</protein>
<name>A0A644U9H4_9ZZZZ</name>
<accession>A0A644U9H4</accession>
<gene>
    <name evidence="2" type="ORF">SDC9_21317</name>
</gene>
<organism evidence="2">
    <name type="scientific">bioreactor metagenome</name>
    <dbReference type="NCBI Taxonomy" id="1076179"/>
    <lineage>
        <taxon>unclassified sequences</taxon>
        <taxon>metagenomes</taxon>
        <taxon>ecological metagenomes</taxon>
    </lineage>
</organism>
<evidence type="ECO:0000256" key="1">
    <source>
        <dbReference type="SAM" id="MobiDB-lite"/>
    </source>
</evidence>
<comment type="caution">
    <text evidence="2">The sequence shown here is derived from an EMBL/GenBank/DDBJ whole genome shotgun (WGS) entry which is preliminary data.</text>
</comment>
<feature type="region of interest" description="Disordered" evidence="1">
    <location>
        <begin position="246"/>
        <end position="268"/>
    </location>
</feature>
<dbReference type="AlphaFoldDB" id="A0A644U9H4"/>
<sequence>MTLSVDARGRSGQPGRPFSCPPSSARQEGLDRGLDLARALGMQPVPRPLDALELGLRKQRPDRRVILGPDIGRVLAVKEQRRPGEGVGGGGQRLGPGQDAVEAVLQRLEVELPAHRAVAQLERLQQEGARRGILHPLAQPPVGLRARGDVVDPHRLHRVDQIAMRDAVIVVHRRHVGDHDAVHQPGTGQRQHHRRLAAHRVAHHVAGPALPADHPGQILGHRGIGMLVRPEAVAVIAHVERQHEPFFRQPLGDHTPVAGGAEEAGDDEERGQLGVAAMGDDVQHGA</sequence>
<reference evidence="2" key="1">
    <citation type="submission" date="2019-08" db="EMBL/GenBank/DDBJ databases">
        <authorList>
            <person name="Kucharzyk K."/>
            <person name="Murdoch R.W."/>
            <person name="Higgins S."/>
            <person name="Loffler F."/>
        </authorList>
    </citation>
    <scope>NUCLEOTIDE SEQUENCE</scope>
</reference>
<evidence type="ECO:0000313" key="2">
    <source>
        <dbReference type="EMBL" id="MPL75493.1"/>
    </source>
</evidence>